<dbReference type="PANTHER" id="PTHR46233:SF3">
    <property type="entry name" value="HYDROXYACYLGLUTATHIONE HYDROLASE GLOC"/>
    <property type="match status" value="1"/>
</dbReference>
<dbReference type="AlphaFoldDB" id="A0A1T4VD56"/>
<dbReference type="EMBL" id="FUXX01000020">
    <property type="protein sequence ID" value="SKA62905.1"/>
    <property type="molecule type" value="Genomic_DNA"/>
</dbReference>
<dbReference type="GO" id="GO:0016787">
    <property type="term" value="F:hydrolase activity"/>
    <property type="evidence" value="ECO:0007669"/>
    <property type="project" value="UniProtKB-KW"/>
</dbReference>
<dbReference type="Proteomes" id="UP000242432">
    <property type="component" value="Unassembled WGS sequence"/>
</dbReference>
<dbReference type="Pfam" id="PF00753">
    <property type="entry name" value="Lactamase_B"/>
    <property type="match status" value="1"/>
</dbReference>
<keyword evidence="4" id="KW-0862">Zinc</keyword>
<evidence type="ECO:0000256" key="2">
    <source>
        <dbReference type="ARBA" id="ARBA00022723"/>
    </source>
</evidence>
<dbReference type="RefSeq" id="WP_078928804.1">
    <property type="nucleotide sequence ID" value="NZ_FUXX01000020.1"/>
</dbReference>
<dbReference type="SMART" id="SM00849">
    <property type="entry name" value="Lactamase_B"/>
    <property type="match status" value="1"/>
</dbReference>
<accession>A0A1T4VD56</accession>
<dbReference type="STRING" id="83771.SAMN02910357_01041"/>
<protein>
    <submittedName>
        <fullName evidence="6">Glyoxylase, beta-lactamase superfamily II</fullName>
    </submittedName>
</protein>
<keyword evidence="3" id="KW-0378">Hydrolase</keyword>
<dbReference type="PANTHER" id="PTHR46233">
    <property type="entry name" value="HYDROXYACYLGLUTATHIONE HYDROLASE GLOC"/>
    <property type="match status" value="1"/>
</dbReference>
<sequence>MIDYKTVFVSPFMQNCRIFYNEETLEACVIDPGDNADRIMGEIKDRDFTLKAILITHMHLDHVGGVHDLLSMQKVPVYGSAIEDRPLYETLDNQAIAFGLDKTELFDTQWVTDGQILEPITGLKFKVITTPGHTPGGVCYYCEEKKLLISGDTLFAGSIGRTDFPLGDFDDLIDSIKNKLYKLPPQTDVLSGHGPNSTIADEIEGNPYTV</sequence>
<evidence type="ECO:0000313" key="6">
    <source>
        <dbReference type="EMBL" id="SKA62905.1"/>
    </source>
</evidence>
<evidence type="ECO:0000256" key="3">
    <source>
        <dbReference type="ARBA" id="ARBA00022801"/>
    </source>
</evidence>
<comment type="cofactor">
    <cofactor evidence="1">
        <name>Zn(2+)</name>
        <dbReference type="ChEBI" id="CHEBI:29105"/>
    </cofactor>
</comment>
<evidence type="ECO:0000256" key="4">
    <source>
        <dbReference type="ARBA" id="ARBA00022833"/>
    </source>
</evidence>
<dbReference type="InterPro" id="IPR036866">
    <property type="entry name" value="RibonucZ/Hydroxyglut_hydro"/>
</dbReference>
<feature type="domain" description="Metallo-beta-lactamase" evidence="5">
    <location>
        <begin position="13"/>
        <end position="193"/>
    </location>
</feature>
<dbReference type="InterPro" id="IPR001279">
    <property type="entry name" value="Metallo-B-lactamas"/>
</dbReference>
<dbReference type="SUPFAM" id="SSF56281">
    <property type="entry name" value="Metallo-hydrolase/oxidoreductase"/>
    <property type="match status" value="1"/>
</dbReference>
<evidence type="ECO:0000313" key="7">
    <source>
        <dbReference type="Proteomes" id="UP000242432"/>
    </source>
</evidence>
<proteinExistence type="predicted"/>
<keyword evidence="2" id="KW-0479">Metal-binding</keyword>
<organism evidence="6 7">
    <name type="scientific">Succinivibrio dextrinosolvens DSM 3072</name>
    <dbReference type="NCBI Taxonomy" id="1123324"/>
    <lineage>
        <taxon>Bacteria</taxon>
        <taxon>Pseudomonadati</taxon>
        <taxon>Pseudomonadota</taxon>
        <taxon>Gammaproteobacteria</taxon>
        <taxon>Aeromonadales</taxon>
        <taxon>Succinivibrionaceae</taxon>
        <taxon>Succinivibrio</taxon>
    </lineage>
</organism>
<dbReference type="GO" id="GO:0046872">
    <property type="term" value="F:metal ion binding"/>
    <property type="evidence" value="ECO:0007669"/>
    <property type="project" value="UniProtKB-KW"/>
</dbReference>
<reference evidence="7" key="1">
    <citation type="submission" date="2017-02" db="EMBL/GenBank/DDBJ databases">
        <authorList>
            <person name="Varghese N."/>
            <person name="Submissions S."/>
        </authorList>
    </citation>
    <scope>NUCLEOTIDE SEQUENCE [LARGE SCALE GENOMIC DNA]</scope>
    <source>
        <strain evidence="7">DSM 3072</strain>
    </source>
</reference>
<dbReference type="InterPro" id="IPR051453">
    <property type="entry name" value="MBL_Glyoxalase_II"/>
</dbReference>
<gene>
    <name evidence="6" type="ORF">SAMN02745213_01327</name>
</gene>
<dbReference type="Gene3D" id="3.60.15.10">
    <property type="entry name" value="Ribonuclease Z/Hydroxyacylglutathione hydrolase-like"/>
    <property type="match status" value="1"/>
</dbReference>
<keyword evidence="7" id="KW-1185">Reference proteome</keyword>
<evidence type="ECO:0000259" key="5">
    <source>
        <dbReference type="SMART" id="SM00849"/>
    </source>
</evidence>
<evidence type="ECO:0000256" key="1">
    <source>
        <dbReference type="ARBA" id="ARBA00001947"/>
    </source>
</evidence>
<name>A0A1T4VD56_9GAMM</name>